<dbReference type="InterPro" id="IPR058923">
    <property type="entry name" value="RCC1-like_dom"/>
</dbReference>
<feature type="domain" description="RCC1-like" evidence="3">
    <location>
        <begin position="30"/>
        <end position="323"/>
    </location>
</feature>
<dbReference type="Pfam" id="PF00415">
    <property type="entry name" value="RCC1"/>
    <property type="match status" value="1"/>
</dbReference>
<reference evidence="4" key="2">
    <citation type="submission" date="2019-06" db="EMBL/GenBank/DDBJ databases">
        <title>Genomics analysis of Aphanomyces spp. identifies a new class of oomycete effector associated with host adaptation.</title>
        <authorList>
            <person name="Gaulin E."/>
        </authorList>
    </citation>
    <scope>NUCLEOTIDE SEQUENCE</scope>
    <source>
        <strain evidence="4">CBS 578.67</strain>
    </source>
</reference>
<dbReference type="PROSITE" id="PS50012">
    <property type="entry name" value="RCC1_3"/>
    <property type="match status" value="6"/>
</dbReference>
<dbReference type="Pfam" id="PF25390">
    <property type="entry name" value="WD40_RLD"/>
    <property type="match status" value="1"/>
</dbReference>
<feature type="repeat" description="RCC1" evidence="2">
    <location>
        <begin position="28"/>
        <end position="89"/>
    </location>
</feature>
<feature type="repeat" description="RCC1" evidence="2">
    <location>
        <begin position="203"/>
        <end position="254"/>
    </location>
</feature>
<dbReference type="EMBL" id="CAADRA010001354">
    <property type="protein sequence ID" value="VFT81980.1"/>
    <property type="molecule type" value="Genomic_DNA"/>
</dbReference>
<dbReference type="InterPro" id="IPR000408">
    <property type="entry name" value="Reg_chr_condens"/>
</dbReference>
<feature type="repeat" description="RCC1" evidence="2">
    <location>
        <begin position="143"/>
        <end position="202"/>
    </location>
</feature>
<dbReference type="SUPFAM" id="SSF50985">
    <property type="entry name" value="RCC1/BLIP-II"/>
    <property type="match status" value="1"/>
</dbReference>
<feature type="repeat" description="RCC1" evidence="2">
    <location>
        <begin position="255"/>
        <end position="312"/>
    </location>
</feature>
<sequence length="424" mass="46061">MRLAHQVMLRVTRSRAMGFSTSSKKFRFNAFVWGDGTVGQLGVGAFEKSGVTQKFTELGPRCIEAFRQNNIDVIKLSLGTTHSAAVDASGRVYVWGQGEKGELGLGETIKEVHEPTLVDLLQEVDIVDISCGVHHTAAIDKEGRMYIWGYGGTSMSDNALGIGPSTGKNSTFPQLVETFIDEGVRLKAVDCGDSHTVALSADGEIWTWGRGDNGRLGNGELISLDFPEPVEFFDSMNCVAIAAGRSFSLALREDGRVFGWGKNNHFQLGLEGGVLDITNAMERIPIEIRGFEDETVVKIAAGTEHAAALTASGKLFVWGSNMWVQPHEITMLKSKRLVDVSCGDKSTLRLLRHTDDGTIYSFGKAGIGRSNYLGHYDTNPQPQPKLVEALSNHFVKSVVCGYRHMGVLADVQGAAADSDFSLRE</sequence>
<dbReference type="AlphaFoldDB" id="A0A485KEL3"/>
<dbReference type="PANTHER" id="PTHR22872">
    <property type="entry name" value="BTK-BINDING PROTEIN-RELATED"/>
    <property type="match status" value="1"/>
</dbReference>
<feature type="repeat" description="RCC1" evidence="2">
    <location>
        <begin position="90"/>
        <end position="142"/>
    </location>
</feature>
<evidence type="ECO:0000259" key="3">
    <source>
        <dbReference type="Pfam" id="PF25390"/>
    </source>
</evidence>
<name>A0A485KEL3_9STRA</name>
<keyword evidence="6" id="KW-1185">Reference proteome</keyword>
<proteinExistence type="predicted"/>
<feature type="repeat" description="RCC1" evidence="2">
    <location>
        <begin position="357"/>
        <end position="411"/>
    </location>
</feature>
<evidence type="ECO:0000256" key="2">
    <source>
        <dbReference type="PROSITE-ProRule" id="PRU00235"/>
    </source>
</evidence>
<organism evidence="5 6">
    <name type="scientific">Aphanomyces stellatus</name>
    <dbReference type="NCBI Taxonomy" id="120398"/>
    <lineage>
        <taxon>Eukaryota</taxon>
        <taxon>Sar</taxon>
        <taxon>Stramenopiles</taxon>
        <taxon>Oomycota</taxon>
        <taxon>Saprolegniomycetes</taxon>
        <taxon>Saprolegniales</taxon>
        <taxon>Verrucalvaceae</taxon>
        <taxon>Aphanomyces</taxon>
    </lineage>
</organism>
<dbReference type="OrthoDB" id="297375at2759"/>
<accession>A0A485KEL3</accession>
<evidence type="ECO:0000313" key="4">
    <source>
        <dbReference type="EMBL" id="KAF0712239.1"/>
    </source>
</evidence>
<reference evidence="5 6" key="1">
    <citation type="submission" date="2019-03" db="EMBL/GenBank/DDBJ databases">
        <authorList>
            <person name="Gaulin E."/>
            <person name="Dumas B."/>
        </authorList>
    </citation>
    <scope>NUCLEOTIDE SEQUENCE [LARGE SCALE GENOMIC DNA]</scope>
    <source>
        <strain evidence="5">CBS 568.67</strain>
    </source>
</reference>
<dbReference type="InterPro" id="IPR051625">
    <property type="entry name" value="Signaling_Regulatory_Domain"/>
</dbReference>
<dbReference type="Gene3D" id="2.130.10.30">
    <property type="entry name" value="Regulator of chromosome condensation 1/beta-lactamase-inhibitor protein II"/>
    <property type="match status" value="2"/>
</dbReference>
<dbReference type="PRINTS" id="PR00633">
    <property type="entry name" value="RCCNDNSATION"/>
</dbReference>
<evidence type="ECO:0000313" key="6">
    <source>
        <dbReference type="Proteomes" id="UP000332933"/>
    </source>
</evidence>
<gene>
    <name evidence="5" type="primary">Aste57867_4888</name>
    <name evidence="4" type="ORF">As57867_004875</name>
    <name evidence="5" type="ORF">ASTE57867_4888</name>
</gene>
<dbReference type="PROSITE" id="PS00626">
    <property type="entry name" value="RCC1_2"/>
    <property type="match status" value="2"/>
</dbReference>
<dbReference type="EMBL" id="VJMH01001353">
    <property type="protein sequence ID" value="KAF0712239.1"/>
    <property type="molecule type" value="Genomic_DNA"/>
</dbReference>
<evidence type="ECO:0000256" key="1">
    <source>
        <dbReference type="ARBA" id="ARBA00022737"/>
    </source>
</evidence>
<dbReference type="Proteomes" id="UP000332933">
    <property type="component" value="Unassembled WGS sequence"/>
</dbReference>
<keyword evidence="1" id="KW-0677">Repeat</keyword>
<evidence type="ECO:0000313" key="5">
    <source>
        <dbReference type="EMBL" id="VFT81980.1"/>
    </source>
</evidence>
<protein>
    <submittedName>
        <fullName evidence="5">Aste57867_4888 protein</fullName>
    </submittedName>
</protein>
<dbReference type="InterPro" id="IPR009091">
    <property type="entry name" value="RCC1/BLIP-II"/>
</dbReference>